<keyword evidence="2" id="KW-1185">Reference proteome</keyword>
<dbReference type="EMBL" id="NKXS01005808">
    <property type="protein sequence ID" value="PIN02710.1"/>
    <property type="molecule type" value="Genomic_DNA"/>
</dbReference>
<sequence length="82" mass="9346">MHPLKSPDPGAIFAKEKKARTGIIVRDYGGNCITWRADWVSNPEEAEMRAVSMVVKWRLKAIVYHLFRLFSILLPISPPLVL</sequence>
<accession>A0A2G9GCK2</accession>
<name>A0A2G9GCK2_9LAMI</name>
<protein>
    <submittedName>
        <fullName evidence="1">Uncharacterized protein</fullName>
    </submittedName>
</protein>
<dbReference type="Proteomes" id="UP000231279">
    <property type="component" value="Unassembled WGS sequence"/>
</dbReference>
<evidence type="ECO:0000313" key="1">
    <source>
        <dbReference type="EMBL" id="PIN02710.1"/>
    </source>
</evidence>
<evidence type="ECO:0000313" key="2">
    <source>
        <dbReference type="Proteomes" id="UP000231279"/>
    </source>
</evidence>
<organism evidence="1 2">
    <name type="scientific">Handroanthus impetiginosus</name>
    <dbReference type="NCBI Taxonomy" id="429701"/>
    <lineage>
        <taxon>Eukaryota</taxon>
        <taxon>Viridiplantae</taxon>
        <taxon>Streptophyta</taxon>
        <taxon>Embryophyta</taxon>
        <taxon>Tracheophyta</taxon>
        <taxon>Spermatophyta</taxon>
        <taxon>Magnoliopsida</taxon>
        <taxon>eudicotyledons</taxon>
        <taxon>Gunneridae</taxon>
        <taxon>Pentapetalae</taxon>
        <taxon>asterids</taxon>
        <taxon>lamiids</taxon>
        <taxon>Lamiales</taxon>
        <taxon>Bignoniaceae</taxon>
        <taxon>Crescentiina</taxon>
        <taxon>Tabebuia alliance</taxon>
        <taxon>Handroanthus</taxon>
    </lineage>
</organism>
<comment type="caution">
    <text evidence="1">The sequence shown here is derived from an EMBL/GenBank/DDBJ whole genome shotgun (WGS) entry which is preliminary data.</text>
</comment>
<reference evidence="2" key="1">
    <citation type="journal article" date="2018" name="Gigascience">
        <title>Genome assembly of the Pink Ipe (Handroanthus impetiginosus, Bignoniaceae), a highly valued, ecologically keystone Neotropical timber forest tree.</title>
        <authorList>
            <person name="Silva-Junior O.B."/>
            <person name="Grattapaglia D."/>
            <person name="Novaes E."/>
            <person name="Collevatti R.G."/>
        </authorList>
    </citation>
    <scope>NUCLEOTIDE SEQUENCE [LARGE SCALE GENOMIC DNA]</scope>
    <source>
        <strain evidence="2">cv. UFG-1</strain>
    </source>
</reference>
<gene>
    <name evidence="1" type="ORF">CDL12_24774</name>
</gene>
<dbReference type="AlphaFoldDB" id="A0A2G9GCK2"/>
<proteinExistence type="predicted"/>